<feature type="compositionally biased region" description="Gly residues" evidence="1">
    <location>
        <begin position="37"/>
        <end position="47"/>
    </location>
</feature>
<evidence type="ECO:0000313" key="3">
    <source>
        <dbReference type="Proteomes" id="UP000198228"/>
    </source>
</evidence>
<organism evidence="2 3">
    <name type="scientific">Micromonospora purpureochromogenes</name>
    <dbReference type="NCBI Taxonomy" id="47872"/>
    <lineage>
        <taxon>Bacteria</taxon>
        <taxon>Bacillati</taxon>
        <taxon>Actinomycetota</taxon>
        <taxon>Actinomycetes</taxon>
        <taxon>Micromonosporales</taxon>
        <taxon>Micromonosporaceae</taxon>
        <taxon>Micromonospora</taxon>
    </lineage>
</organism>
<name>A0A1C4ZT39_9ACTN</name>
<dbReference type="Proteomes" id="UP000198228">
    <property type="component" value="Chromosome I"/>
</dbReference>
<proteinExistence type="predicted"/>
<dbReference type="EMBL" id="LT607410">
    <property type="protein sequence ID" value="SCF36217.1"/>
    <property type="molecule type" value="Genomic_DNA"/>
</dbReference>
<feature type="region of interest" description="Disordered" evidence="1">
    <location>
        <begin position="36"/>
        <end position="91"/>
    </location>
</feature>
<sequence>MTGHGYELRPDVETVTLLGARVTVVDAAALLAAAEAGSGGREGGGVSGSPNQGRAARALGGDQERRSTSTGCSVARRPRSSALLNSGELRT</sequence>
<dbReference type="AlphaFoldDB" id="A0A1C4ZT39"/>
<evidence type="ECO:0000256" key="1">
    <source>
        <dbReference type="SAM" id="MobiDB-lite"/>
    </source>
</evidence>
<accession>A0A1C4ZT39</accession>
<evidence type="ECO:0000313" key="2">
    <source>
        <dbReference type="EMBL" id="SCF36217.1"/>
    </source>
</evidence>
<dbReference type="RefSeq" id="WP_088963191.1">
    <property type="nucleotide sequence ID" value="NZ_LT607410.1"/>
</dbReference>
<protein>
    <submittedName>
        <fullName evidence="2">Uncharacterized protein</fullName>
    </submittedName>
</protein>
<reference evidence="2 3" key="1">
    <citation type="submission" date="2016-06" db="EMBL/GenBank/DDBJ databases">
        <authorList>
            <person name="Kjaerup R.B."/>
            <person name="Dalgaard T.S."/>
            <person name="Juul-Madsen H.R."/>
        </authorList>
    </citation>
    <scope>NUCLEOTIDE SEQUENCE [LARGE SCALE GENOMIC DNA]</scope>
    <source>
        <strain evidence="2 3">DSM 43821</strain>
    </source>
</reference>
<gene>
    <name evidence="2" type="ORF">GA0074696_4859</name>
</gene>